<feature type="region of interest" description="Disordered" evidence="1">
    <location>
        <begin position="93"/>
        <end position="116"/>
    </location>
</feature>
<evidence type="ECO:0000313" key="3">
    <source>
        <dbReference type="EMBL" id="KWX03155.1"/>
    </source>
</evidence>
<keyword evidence="5" id="KW-1185">Reference proteome</keyword>
<proteinExistence type="predicted"/>
<dbReference type="NCBIfam" id="TIGR03941">
    <property type="entry name" value="tRNA_deam_assoc"/>
    <property type="match status" value="1"/>
</dbReference>
<evidence type="ECO:0000313" key="5">
    <source>
        <dbReference type="Proteomes" id="UP000070188"/>
    </source>
</evidence>
<comment type="caution">
    <text evidence="3">The sequence shown here is derived from an EMBL/GenBank/DDBJ whole genome shotgun (WGS) entry which is preliminary data.</text>
</comment>
<evidence type="ECO:0000313" key="2">
    <source>
        <dbReference type="EMBL" id="KWW97952.1"/>
    </source>
</evidence>
<evidence type="ECO:0000256" key="1">
    <source>
        <dbReference type="SAM" id="MobiDB-lite"/>
    </source>
</evidence>
<evidence type="ECO:0000313" key="7">
    <source>
        <dbReference type="Proteomes" id="UP000070659"/>
    </source>
</evidence>
<dbReference type="Proteomes" id="UP000070598">
    <property type="component" value="Unassembled WGS sequence"/>
</dbReference>
<dbReference type="InterPro" id="IPR023869">
    <property type="entry name" value="tRNA_Adeno_NH3ase_assoc_put"/>
</dbReference>
<dbReference type="Proteomes" id="UP000070659">
    <property type="component" value="Unassembled WGS sequence"/>
</dbReference>
<feature type="compositionally biased region" description="Acidic residues" evidence="1">
    <location>
        <begin position="93"/>
        <end position="104"/>
    </location>
</feature>
<gene>
    <name evidence="3" type="ORF">LI90_4206</name>
    <name evidence="2" type="ORF">TH66_21555</name>
    <name evidence="4" type="ORF">TR74_20240</name>
</gene>
<reference evidence="2 7" key="1">
    <citation type="submission" date="2015-02" db="EMBL/GenBank/DDBJ databases">
        <title>Physiological reanalysis, assessment of diazotrophy, and genome sequences of multiple isolates of Streptomyces thermoautotrophicus.</title>
        <authorList>
            <person name="MacKellar D.C."/>
            <person name="Lieber L."/>
            <person name="Norman J."/>
            <person name="Bolger A."/>
            <person name="Tobin C."/>
            <person name="Murray J.W."/>
            <person name="Prell J."/>
        </authorList>
    </citation>
    <scope>NUCLEOTIDE SEQUENCE [LARGE SCALE GENOMIC DNA]</scope>
    <source>
        <strain evidence="2 7">UBT1</strain>
    </source>
</reference>
<sequence length="160" mass="17394">MAYFAALLARSGSGWTVSDLDLDEVEDLDSLTEIMRESVEDDETALLLLEQEDSWFGVVRVDGEDDPRVFVSDPSAAARSAYGEILLSAEGIDYEEDEYDDEEESRPPSAPVGDSELLADLGTSEAELLGMVNEDGLLPTDALDRIAAKLGCAEELESLR</sequence>
<dbReference type="Proteomes" id="UP000070188">
    <property type="component" value="Unassembled WGS sequence"/>
</dbReference>
<dbReference type="STRING" id="1469144.LI90_4206"/>
<evidence type="ECO:0008006" key="8">
    <source>
        <dbReference type="Google" id="ProtNLM"/>
    </source>
</evidence>
<reference evidence="6" key="2">
    <citation type="submission" date="2015-02" db="EMBL/GenBank/DDBJ databases">
        <title>Physiological reanalysis, assessment of diazotrophy, and genome sequences of multiple isolates of Streptomyces thermoautotrophicus.</title>
        <authorList>
            <person name="MacKellar D.C."/>
            <person name="Lieber L."/>
            <person name="Norman J."/>
            <person name="Bolger A."/>
            <person name="Tobin C."/>
            <person name="Murray J.W."/>
            <person name="Friesen M."/>
            <person name="Prell J."/>
        </authorList>
    </citation>
    <scope>NUCLEOTIDE SEQUENCE [LARGE SCALE GENOMIC DNA]</scope>
    <source>
        <strain evidence="6">UBT1</strain>
    </source>
</reference>
<dbReference type="EMBL" id="JYIK01001079">
    <property type="protein sequence ID" value="KWX06994.1"/>
    <property type="molecule type" value="Genomic_DNA"/>
</dbReference>
<organism evidence="3 5">
    <name type="scientific">Carbonactinospora thermoautotrophica</name>
    <dbReference type="NCBI Taxonomy" id="1469144"/>
    <lineage>
        <taxon>Bacteria</taxon>
        <taxon>Bacillati</taxon>
        <taxon>Actinomycetota</taxon>
        <taxon>Actinomycetes</taxon>
        <taxon>Kitasatosporales</taxon>
        <taxon>Carbonactinosporaceae</taxon>
        <taxon>Carbonactinospora</taxon>
    </lineage>
</organism>
<dbReference type="EMBL" id="JYIJ01000019">
    <property type="protein sequence ID" value="KWW97952.1"/>
    <property type="molecule type" value="Genomic_DNA"/>
</dbReference>
<evidence type="ECO:0000313" key="4">
    <source>
        <dbReference type="EMBL" id="KWX06994.1"/>
    </source>
</evidence>
<name>A0A132MZ12_9ACTN</name>
<dbReference type="EMBL" id="LAXD01000001">
    <property type="protein sequence ID" value="KWX03155.1"/>
    <property type="molecule type" value="Genomic_DNA"/>
</dbReference>
<dbReference type="OrthoDB" id="3826766at2"/>
<dbReference type="AlphaFoldDB" id="A0A132MZ12"/>
<dbReference type="PATRIC" id="fig|1469144.10.peg.4512"/>
<protein>
    <recommendedName>
        <fullName evidence="8">tRNA adenosine deaminase-associated protein</fullName>
    </recommendedName>
</protein>
<reference evidence="3" key="4">
    <citation type="submission" date="2015-04" db="EMBL/GenBank/DDBJ databases">
        <title>Physiological reanalysis, assessment of diazotrophy, and genome sequences of multiple isolates of Streptomyces thermoautotrophicus.</title>
        <authorList>
            <person name="MacKellar D.C."/>
            <person name="Lieber L."/>
            <person name="Norman J."/>
            <person name="Bolger A."/>
            <person name="Tobin C."/>
            <person name="Murray J.W."/>
            <person name="Woodward J."/>
            <person name="Friesen M."/>
            <person name="Prell J."/>
        </authorList>
    </citation>
    <scope>NUCLEOTIDE SEQUENCE [LARGE SCALE GENOMIC DNA]</scope>
    <source>
        <strain evidence="3">H1</strain>
    </source>
</reference>
<evidence type="ECO:0000313" key="6">
    <source>
        <dbReference type="Proteomes" id="UP000070598"/>
    </source>
</evidence>
<accession>A0A132MZ12</accession>
<reference evidence="5" key="3">
    <citation type="submission" date="2015-04" db="EMBL/GenBank/DDBJ databases">
        <title>Physiological reanalysis, assessment of diazotrophy, and genome sequences of multiple isolates of Streptomyces thermoautotrophicus.</title>
        <authorList>
            <person name="MacKellar D.C."/>
            <person name="Lieber L."/>
            <person name="Norman J."/>
            <person name="Bolger A."/>
            <person name="Tobin C."/>
            <person name="Murray J.W."/>
            <person name="Chang R."/>
            <person name="Ford T."/>
            <person name="Nguyen P.Q."/>
            <person name="Woodward J."/>
            <person name="Permingeat H."/>
            <person name="Joshi N.S."/>
            <person name="Silver P.A."/>
            <person name="Usadel B."/>
            <person name="Rutherford A.W."/>
            <person name="Friesen M."/>
            <person name="Prell J."/>
        </authorList>
    </citation>
    <scope>NUCLEOTIDE SEQUENCE [LARGE SCALE GENOMIC DNA]</scope>
    <source>
        <strain evidence="5">H1</strain>
    </source>
</reference>